<dbReference type="Proteomes" id="UP001474120">
    <property type="component" value="Unassembled WGS sequence"/>
</dbReference>
<evidence type="ECO:0000313" key="3">
    <source>
        <dbReference type="Proteomes" id="UP001474120"/>
    </source>
</evidence>
<dbReference type="Pfam" id="PF19578">
    <property type="entry name" value="DUF6090"/>
    <property type="match status" value="1"/>
</dbReference>
<keyword evidence="1" id="KW-0472">Membrane</keyword>
<sequence>MADDNRPIQYMRYAVGEIVLVVIGILLALQINNWNENRIDQQKERLILKELHKEFISNKTQLDTVLHINRRSFQSVKYVRSELPIDIENVNLDSLAFHLYFMGYTYTFNPSKGVTNALMNSSTFNLISNDKLRQLLIRWEDIVIDYQEEEINANNNYANQLKSFEKKHFYWDDHKKWLTDPRVDLTILESIEFDNYVLDRYSDLKNIFENSQGELENMTKTIDEIIELSKPKK</sequence>
<organism evidence="2 3">
    <name type="scientific">Lutimonas vermicola</name>
    <dbReference type="NCBI Taxonomy" id="414288"/>
    <lineage>
        <taxon>Bacteria</taxon>
        <taxon>Pseudomonadati</taxon>
        <taxon>Bacteroidota</taxon>
        <taxon>Flavobacteriia</taxon>
        <taxon>Flavobacteriales</taxon>
        <taxon>Flavobacteriaceae</taxon>
        <taxon>Lutimonas</taxon>
    </lineage>
</organism>
<evidence type="ECO:0000313" key="2">
    <source>
        <dbReference type="EMBL" id="MEL4456491.1"/>
    </source>
</evidence>
<accession>A0ABU9L4W8</accession>
<dbReference type="EMBL" id="JBCDNA010000002">
    <property type="protein sequence ID" value="MEL4456491.1"/>
    <property type="molecule type" value="Genomic_DNA"/>
</dbReference>
<gene>
    <name evidence="2" type="ORF">AABB81_11330</name>
</gene>
<comment type="caution">
    <text evidence="2">The sequence shown here is derived from an EMBL/GenBank/DDBJ whole genome shotgun (WGS) entry which is preliminary data.</text>
</comment>
<reference evidence="2 3" key="1">
    <citation type="submission" date="2024-04" db="EMBL/GenBank/DDBJ databases">
        <title>whole genome sequencing of Lutimonas vermicola strain IMCC1616.</title>
        <authorList>
            <person name="Bae S.S."/>
        </authorList>
    </citation>
    <scope>NUCLEOTIDE SEQUENCE [LARGE SCALE GENOMIC DNA]</scope>
    <source>
        <strain evidence="2 3">IMCC1616</strain>
    </source>
</reference>
<protein>
    <submittedName>
        <fullName evidence="2">DUF6090 family protein</fullName>
    </submittedName>
</protein>
<dbReference type="RefSeq" id="WP_342160637.1">
    <property type="nucleotide sequence ID" value="NZ_JBCDNA010000002.1"/>
</dbReference>
<dbReference type="InterPro" id="IPR045749">
    <property type="entry name" value="DUF6090"/>
</dbReference>
<evidence type="ECO:0000256" key="1">
    <source>
        <dbReference type="SAM" id="Phobius"/>
    </source>
</evidence>
<keyword evidence="3" id="KW-1185">Reference proteome</keyword>
<name>A0ABU9L4W8_9FLAO</name>
<proteinExistence type="predicted"/>
<keyword evidence="1" id="KW-1133">Transmembrane helix</keyword>
<keyword evidence="1" id="KW-0812">Transmembrane</keyword>
<feature type="transmembrane region" description="Helical" evidence="1">
    <location>
        <begin position="12"/>
        <end position="31"/>
    </location>
</feature>